<keyword evidence="3 7" id="KW-0812">Transmembrane</keyword>
<evidence type="ECO:0000256" key="4">
    <source>
        <dbReference type="ARBA" id="ARBA00022989"/>
    </source>
</evidence>
<dbReference type="InterPro" id="IPR015414">
    <property type="entry name" value="TMEM64"/>
</dbReference>
<dbReference type="Pfam" id="PF09335">
    <property type="entry name" value="VTT_dom"/>
    <property type="match status" value="1"/>
</dbReference>
<reference evidence="9" key="1">
    <citation type="submission" date="2021-01" db="EMBL/GenBank/DDBJ databases">
        <authorList>
            <person name="Corre E."/>
            <person name="Pelletier E."/>
            <person name="Niang G."/>
            <person name="Scheremetjew M."/>
            <person name="Finn R."/>
            <person name="Kale V."/>
            <person name="Holt S."/>
            <person name="Cochrane G."/>
            <person name="Meng A."/>
            <person name="Brown T."/>
            <person name="Cohen L."/>
        </authorList>
    </citation>
    <scope>NUCLEOTIDE SEQUENCE</scope>
    <source>
        <strain evidence="9">GSO104</strain>
    </source>
</reference>
<feature type="transmembrane region" description="Helical" evidence="7">
    <location>
        <begin position="106"/>
        <end position="136"/>
    </location>
</feature>
<keyword evidence="2" id="KW-1003">Cell membrane</keyword>
<evidence type="ECO:0000256" key="1">
    <source>
        <dbReference type="ARBA" id="ARBA00004651"/>
    </source>
</evidence>
<feature type="region of interest" description="Disordered" evidence="6">
    <location>
        <begin position="270"/>
        <end position="322"/>
    </location>
</feature>
<evidence type="ECO:0000313" key="9">
    <source>
        <dbReference type="EMBL" id="CAE4644749.1"/>
    </source>
</evidence>
<dbReference type="AlphaFoldDB" id="A0A7S4W131"/>
<gene>
    <name evidence="9" type="ORF">DBRI00130_LOCUS34742</name>
</gene>
<feature type="transmembrane region" description="Helical" evidence="7">
    <location>
        <begin position="26"/>
        <end position="48"/>
    </location>
</feature>
<keyword evidence="5 7" id="KW-0472">Membrane</keyword>
<dbReference type="PANTHER" id="PTHR12677:SF59">
    <property type="entry name" value="GOLGI APPARATUS MEMBRANE PROTEIN TVP38-RELATED"/>
    <property type="match status" value="1"/>
</dbReference>
<feature type="transmembrane region" description="Helical" evidence="7">
    <location>
        <begin position="193"/>
        <end position="211"/>
    </location>
</feature>
<proteinExistence type="predicted"/>
<dbReference type="InterPro" id="IPR032816">
    <property type="entry name" value="VTT_dom"/>
</dbReference>
<protein>
    <recommendedName>
        <fullName evidence="8">VTT domain-containing protein</fullName>
    </recommendedName>
</protein>
<organism evidence="9">
    <name type="scientific">Ditylum brightwellii</name>
    <dbReference type="NCBI Taxonomy" id="49249"/>
    <lineage>
        <taxon>Eukaryota</taxon>
        <taxon>Sar</taxon>
        <taxon>Stramenopiles</taxon>
        <taxon>Ochrophyta</taxon>
        <taxon>Bacillariophyta</taxon>
        <taxon>Mediophyceae</taxon>
        <taxon>Lithodesmiophycidae</taxon>
        <taxon>Lithodesmiales</taxon>
        <taxon>Lithodesmiaceae</taxon>
        <taxon>Ditylum</taxon>
    </lineage>
</organism>
<dbReference type="EMBL" id="HBNS01044875">
    <property type="protein sequence ID" value="CAE4644749.1"/>
    <property type="molecule type" value="Transcribed_RNA"/>
</dbReference>
<evidence type="ECO:0000259" key="8">
    <source>
        <dbReference type="Pfam" id="PF09335"/>
    </source>
</evidence>
<evidence type="ECO:0000256" key="6">
    <source>
        <dbReference type="SAM" id="MobiDB-lite"/>
    </source>
</evidence>
<feature type="compositionally biased region" description="Polar residues" evidence="6">
    <location>
        <begin position="277"/>
        <end position="292"/>
    </location>
</feature>
<evidence type="ECO:0000256" key="5">
    <source>
        <dbReference type="ARBA" id="ARBA00023136"/>
    </source>
</evidence>
<feature type="transmembrane region" description="Helical" evidence="7">
    <location>
        <begin position="69"/>
        <end position="100"/>
    </location>
</feature>
<comment type="subcellular location">
    <subcellularLocation>
        <location evidence="1">Cell membrane</location>
        <topology evidence="1">Multi-pass membrane protein</topology>
    </subcellularLocation>
</comment>
<evidence type="ECO:0000256" key="2">
    <source>
        <dbReference type="ARBA" id="ARBA00022475"/>
    </source>
</evidence>
<dbReference type="PANTHER" id="PTHR12677">
    <property type="entry name" value="GOLGI APPARATUS MEMBRANE PROTEIN TVP38-RELATED"/>
    <property type="match status" value="1"/>
</dbReference>
<sequence>MATSATSPSEAATAATQTPPTSRRAFLFKIGFGLILVGFIIYVIIDLATTKNTMRIVADFLDWIEDNPAAGVFAFIGVYIIASIFFIPGLILTLGAGFVFANALGLGVGIFLATVAVFFGAFFGACASFLIGRYLLRDCVGKLTKKRVIFEAIDAALKDKGLRIMILLRVSPLVPFNVFNYVAGVTSISLRDYAIGMIGILPGTLLYILLGSSAGSLVDSSSSGNDSTVRIISIVLGIVFAVLGVYATTYYAKKELNKILSQRREVNAAASTEGDVDSSNGKGASTIGNDSVTTDEDDVEAQSETAKEGDTYKNEENLQHKV</sequence>
<accession>A0A7S4W131</accession>
<feature type="transmembrane region" description="Helical" evidence="7">
    <location>
        <begin position="231"/>
        <end position="252"/>
    </location>
</feature>
<evidence type="ECO:0000256" key="3">
    <source>
        <dbReference type="ARBA" id="ARBA00022692"/>
    </source>
</evidence>
<keyword evidence="4 7" id="KW-1133">Transmembrane helix</keyword>
<evidence type="ECO:0000256" key="7">
    <source>
        <dbReference type="SAM" id="Phobius"/>
    </source>
</evidence>
<feature type="compositionally biased region" description="Basic and acidic residues" evidence="6">
    <location>
        <begin position="305"/>
        <end position="322"/>
    </location>
</feature>
<name>A0A7S4W131_9STRA</name>
<feature type="domain" description="VTT" evidence="8">
    <location>
        <begin position="87"/>
        <end position="212"/>
    </location>
</feature>
<dbReference type="GO" id="GO:0005886">
    <property type="term" value="C:plasma membrane"/>
    <property type="evidence" value="ECO:0007669"/>
    <property type="project" value="UniProtKB-SubCell"/>
</dbReference>